<dbReference type="SMART" id="SM00347">
    <property type="entry name" value="HTH_MARR"/>
    <property type="match status" value="1"/>
</dbReference>
<dbReference type="InterPro" id="IPR036390">
    <property type="entry name" value="WH_DNA-bd_sf"/>
</dbReference>
<sequence>MLSSGAMTNRIDKLERKQLIQRKPDPADRRGVLVCLTAQGKKLTSKAIEAHLANCARILDPLSTKDQQLLANLLKKLLLTFE</sequence>
<evidence type="ECO:0000256" key="3">
    <source>
        <dbReference type="ARBA" id="ARBA00023163"/>
    </source>
</evidence>
<dbReference type="EMBL" id="JBEVCJ010000008">
    <property type="protein sequence ID" value="MET1255172.1"/>
    <property type="molecule type" value="Genomic_DNA"/>
</dbReference>
<evidence type="ECO:0000256" key="1">
    <source>
        <dbReference type="ARBA" id="ARBA00023015"/>
    </source>
</evidence>
<organism evidence="5 6">
    <name type="scientific">Aliikangiella maris</name>
    <dbReference type="NCBI Taxonomy" id="3162458"/>
    <lineage>
        <taxon>Bacteria</taxon>
        <taxon>Pseudomonadati</taxon>
        <taxon>Pseudomonadota</taxon>
        <taxon>Gammaproteobacteria</taxon>
        <taxon>Oceanospirillales</taxon>
        <taxon>Pleioneaceae</taxon>
        <taxon>Aliikangiella</taxon>
    </lineage>
</organism>
<dbReference type="InterPro" id="IPR000835">
    <property type="entry name" value="HTH_MarR-typ"/>
</dbReference>
<keyword evidence="1" id="KW-0805">Transcription regulation</keyword>
<keyword evidence="6" id="KW-1185">Reference proteome</keyword>
<dbReference type="InterPro" id="IPR036388">
    <property type="entry name" value="WH-like_DNA-bd_sf"/>
</dbReference>
<comment type="caution">
    <text evidence="5">The sequence shown here is derived from an EMBL/GenBank/DDBJ whole genome shotgun (WGS) entry which is preliminary data.</text>
</comment>
<evidence type="ECO:0000259" key="4">
    <source>
        <dbReference type="PROSITE" id="PS50995"/>
    </source>
</evidence>
<dbReference type="Pfam" id="PF01047">
    <property type="entry name" value="MarR"/>
    <property type="match status" value="1"/>
</dbReference>
<protein>
    <submittedName>
        <fullName evidence="5">MarR family transcriptional regulator</fullName>
    </submittedName>
</protein>
<name>A0ABV2BUA1_9GAMM</name>
<dbReference type="SUPFAM" id="SSF46785">
    <property type="entry name" value="Winged helix' DNA-binding domain"/>
    <property type="match status" value="1"/>
</dbReference>
<dbReference type="PANTHER" id="PTHR42756">
    <property type="entry name" value="TRANSCRIPTIONAL REGULATOR, MARR"/>
    <property type="match status" value="1"/>
</dbReference>
<gene>
    <name evidence="5" type="ORF">ABVT43_08545</name>
</gene>
<evidence type="ECO:0000313" key="6">
    <source>
        <dbReference type="Proteomes" id="UP001548189"/>
    </source>
</evidence>
<reference evidence="5 6" key="1">
    <citation type="submission" date="2024-06" db="EMBL/GenBank/DDBJ databases">
        <authorList>
            <person name="Li F."/>
        </authorList>
    </citation>
    <scope>NUCLEOTIDE SEQUENCE [LARGE SCALE GENOMIC DNA]</scope>
    <source>
        <strain evidence="5 6">GXAS 311</strain>
    </source>
</reference>
<dbReference type="PRINTS" id="PR00598">
    <property type="entry name" value="HTHMARR"/>
</dbReference>
<accession>A0ABV2BUA1</accession>
<proteinExistence type="predicted"/>
<keyword evidence="2" id="KW-0238">DNA-binding</keyword>
<feature type="domain" description="HTH marR-type" evidence="4">
    <location>
        <begin position="1"/>
        <end position="79"/>
    </location>
</feature>
<keyword evidence="3" id="KW-0804">Transcription</keyword>
<dbReference type="Proteomes" id="UP001548189">
    <property type="component" value="Unassembled WGS sequence"/>
</dbReference>
<dbReference type="RefSeq" id="WP_353895758.1">
    <property type="nucleotide sequence ID" value="NZ_JBEVCJ010000008.1"/>
</dbReference>
<dbReference type="PANTHER" id="PTHR42756:SF1">
    <property type="entry name" value="TRANSCRIPTIONAL REPRESSOR OF EMRAB OPERON"/>
    <property type="match status" value="1"/>
</dbReference>
<evidence type="ECO:0000256" key="2">
    <source>
        <dbReference type="ARBA" id="ARBA00023125"/>
    </source>
</evidence>
<dbReference type="Gene3D" id="1.10.10.10">
    <property type="entry name" value="Winged helix-like DNA-binding domain superfamily/Winged helix DNA-binding domain"/>
    <property type="match status" value="1"/>
</dbReference>
<dbReference type="PROSITE" id="PS50995">
    <property type="entry name" value="HTH_MARR_2"/>
    <property type="match status" value="1"/>
</dbReference>
<evidence type="ECO:0000313" key="5">
    <source>
        <dbReference type="EMBL" id="MET1255172.1"/>
    </source>
</evidence>